<name>A0A9X0A2Y9_9CNID</name>
<dbReference type="AlphaFoldDB" id="A0A9X0A2Y9"/>
<dbReference type="GO" id="GO:0046872">
    <property type="term" value="F:metal ion binding"/>
    <property type="evidence" value="ECO:0007669"/>
    <property type="project" value="InterPro"/>
</dbReference>
<evidence type="ECO:0000313" key="2">
    <source>
        <dbReference type="Proteomes" id="UP001163046"/>
    </source>
</evidence>
<dbReference type="Gene3D" id="2.60.40.200">
    <property type="entry name" value="Superoxide dismutase, copper/zinc binding domain"/>
    <property type="match status" value="1"/>
</dbReference>
<dbReference type="GO" id="GO:0006801">
    <property type="term" value="P:superoxide metabolic process"/>
    <property type="evidence" value="ECO:0007669"/>
    <property type="project" value="InterPro"/>
</dbReference>
<organism evidence="1 2">
    <name type="scientific">Desmophyllum pertusum</name>
    <dbReference type="NCBI Taxonomy" id="174260"/>
    <lineage>
        <taxon>Eukaryota</taxon>
        <taxon>Metazoa</taxon>
        <taxon>Cnidaria</taxon>
        <taxon>Anthozoa</taxon>
        <taxon>Hexacorallia</taxon>
        <taxon>Scleractinia</taxon>
        <taxon>Caryophylliina</taxon>
        <taxon>Caryophylliidae</taxon>
        <taxon>Desmophyllum</taxon>
    </lineage>
</organism>
<gene>
    <name evidence="1" type="ORF">OS493_012142</name>
</gene>
<dbReference type="EMBL" id="MU825401">
    <property type="protein sequence ID" value="KAJ7392476.1"/>
    <property type="molecule type" value="Genomic_DNA"/>
</dbReference>
<comment type="caution">
    <text evidence="1">The sequence shown here is derived from an EMBL/GenBank/DDBJ whole genome shotgun (WGS) entry which is preliminary data.</text>
</comment>
<accession>A0A9X0A2Y9</accession>
<proteinExistence type="predicted"/>
<evidence type="ECO:0000313" key="1">
    <source>
        <dbReference type="EMBL" id="KAJ7392476.1"/>
    </source>
</evidence>
<keyword evidence="2" id="KW-1185">Reference proteome</keyword>
<dbReference type="InterPro" id="IPR036423">
    <property type="entry name" value="SOD-like_Cu/Zn_dom_sf"/>
</dbReference>
<dbReference type="Proteomes" id="UP001163046">
    <property type="component" value="Unassembled WGS sequence"/>
</dbReference>
<dbReference type="SUPFAM" id="SSF49329">
    <property type="entry name" value="Cu,Zn superoxide dismutase-like"/>
    <property type="match status" value="1"/>
</dbReference>
<protein>
    <submittedName>
        <fullName evidence="1">Uncharacterized protein</fullName>
    </submittedName>
</protein>
<sequence>MAMKSGYYNTNCSVSSVTRFESCAVGDLTGMFGNLDANKAQLTFTNTSLMIPTTGPYSIMGRTLVLYSGDTPKACALITPTHAMKTAVAVFKIFQWQASFT</sequence>
<reference evidence="1" key="1">
    <citation type="submission" date="2023-01" db="EMBL/GenBank/DDBJ databases">
        <title>Genome assembly of the deep-sea coral Lophelia pertusa.</title>
        <authorList>
            <person name="Herrera S."/>
            <person name="Cordes E."/>
        </authorList>
    </citation>
    <scope>NUCLEOTIDE SEQUENCE</scope>
    <source>
        <strain evidence="1">USNM1676648</strain>
        <tissue evidence="1">Polyp</tissue>
    </source>
</reference>
<dbReference type="OrthoDB" id="159229at2759"/>